<comment type="caution">
    <text evidence="2">The sequence shown here is derived from an EMBL/GenBank/DDBJ whole genome shotgun (WGS) entry which is preliminary data.</text>
</comment>
<feature type="compositionally biased region" description="Basic and acidic residues" evidence="1">
    <location>
        <begin position="277"/>
        <end position="290"/>
    </location>
</feature>
<evidence type="ECO:0000313" key="2">
    <source>
        <dbReference type="EMBL" id="KAF4715700.1"/>
    </source>
</evidence>
<sequence>GEEVDENEMLTVQDGMKSVLGNLETIESHFNGNSDTLNLEFGDAERRIESLYSGMGASMTEGMSMLDRERREALTGAQFDTQTSELENKQRLDRLNTVTSGAKRISIMENQELLALEHAQKNNITKVQEELRDIKQGMKTRMSNVMSELAKAQSQVDRSGKEDQADVAFRLGLVRQACAQFIAIWREYAGSMQKKLGRFHQVDMETLELLDQASEKAQADTRAKVERAVDKVRNYDRQLNQGYKEAEEFSEYADEEVAKLEEKDRETEAEREEVMEESVRDLEELEKSQDKLNKEQLLGIKGALRKFNTNLEKNAEEVLESAGVEEETSEEDNNVA</sequence>
<feature type="region of interest" description="Disordered" evidence="1">
    <location>
        <begin position="255"/>
        <end position="290"/>
    </location>
</feature>
<protein>
    <submittedName>
        <fullName evidence="2">Uncharacterized protein</fullName>
    </submittedName>
</protein>
<dbReference type="EMBL" id="JABANO010028130">
    <property type="protein sequence ID" value="KAF4715700.1"/>
    <property type="molecule type" value="Genomic_DNA"/>
</dbReference>
<evidence type="ECO:0000313" key="3">
    <source>
        <dbReference type="Proteomes" id="UP000553632"/>
    </source>
</evidence>
<reference evidence="2 3" key="1">
    <citation type="submission" date="2020-04" db="EMBL/GenBank/DDBJ databases">
        <title>Perkinsus olseni comparative genomics.</title>
        <authorList>
            <person name="Bogema D.R."/>
        </authorList>
    </citation>
    <scope>NUCLEOTIDE SEQUENCE [LARGE SCALE GENOMIC DNA]</scope>
    <source>
        <strain evidence="2 3">ATCC PRA-207</strain>
    </source>
</reference>
<name>A0A7J6R7M0_PEROL</name>
<proteinExistence type="predicted"/>
<accession>A0A7J6R7M0</accession>
<feature type="non-terminal residue" evidence="2">
    <location>
        <position position="1"/>
    </location>
</feature>
<dbReference type="AlphaFoldDB" id="A0A7J6R7M0"/>
<keyword evidence="3" id="KW-1185">Reference proteome</keyword>
<evidence type="ECO:0000256" key="1">
    <source>
        <dbReference type="SAM" id="MobiDB-lite"/>
    </source>
</evidence>
<dbReference type="Proteomes" id="UP000553632">
    <property type="component" value="Unassembled WGS sequence"/>
</dbReference>
<gene>
    <name evidence="2" type="ORF">FOZ63_006773</name>
</gene>
<feature type="compositionally biased region" description="Basic and acidic residues" evidence="1">
    <location>
        <begin position="256"/>
        <end position="268"/>
    </location>
</feature>
<organism evidence="2 3">
    <name type="scientific">Perkinsus olseni</name>
    <name type="common">Perkinsus atlanticus</name>
    <dbReference type="NCBI Taxonomy" id="32597"/>
    <lineage>
        <taxon>Eukaryota</taxon>
        <taxon>Sar</taxon>
        <taxon>Alveolata</taxon>
        <taxon>Perkinsozoa</taxon>
        <taxon>Perkinsea</taxon>
        <taxon>Perkinsida</taxon>
        <taxon>Perkinsidae</taxon>
        <taxon>Perkinsus</taxon>
    </lineage>
</organism>